<dbReference type="AlphaFoldDB" id="A0A0C9UT65"/>
<name>A0A0C9UT65_SPHS4</name>
<dbReference type="EMBL" id="KN837163">
    <property type="protein sequence ID" value="KIJ38069.1"/>
    <property type="molecule type" value="Genomic_DNA"/>
</dbReference>
<evidence type="ECO:0000313" key="2">
    <source>
        <dbReference type="Proteomes" id="UP000054279"/>
    </source>
</evidence>
<dbReference type="OrthoDB" id="2677494at2759"/>
<proteinExistence type="predicted"/>
<reference evidence="1 2" key="1">
    <citation type="submission" date="2014-06" db="EMBL/GenBank/DDBJ databases">
        <title>Evolutionary Origins and Diversification of the Mycorrhizal Mutualists.</title>
        <authorList>
            <consortium name="DOE Joint Genome Institute"/>
            <consortium name="Mycorrhizal Genomics Consortium"/>
            <person name="Kohler A."/>
            <person name="Kuo A."/>
            <person name="Nagy L.G."/>
            <person name="Floudas D."/>
            <person name="Copeland A."/>
            <person name="Barry K.W."/>
            <person name="Cichocki N."/>
            <person name="Veneault-Fourrey C."/>
            <person name="LaButti K."/>
            <person name="Lindquist E.A."/>
            <person name="Lipzen A."/>
            <person name="Lundell T."/>
            <person name="Morin E."/>
            <person name="Murat C."/>
            <person name="Riley R."/>
            <person name="Ohm R."/>
            <person name="Sun H."/>
            <person name="Tunlid A."/>
            <person name="Henrissat B."/>
            <person name="Grigoriev I.V."/>
            <person name="Hibbett D.S."/>
            <person name="Martin F."/>
        </authorList>
    </citation>
    <scope>NUCLEOTIDE SEQUENCE [LARGE SCALE GENOMIC DNA]</scope>
    <source>
        <strain evidence="1 2">SS14</strain>
    </source>
</reference>
<sequence length="164" mass="18744">MPTRTEQAMAVLHALEQQSMSIHDFIIYILISNDPRCALHCQTLCRQMINIFDAFVTSAIMLELNHGVELEDLQCSAEVYAKSGLDLNRKAEYVQADFLYLLNIERPTIEEYYLGEWYLGLPIGPLDKSEMKSVKRELELDASLAPNKARSATGFVPVARRRYE</sequence>
<protein>
    <submittedName>
        <fullName evidence="1">Uncharacterized protein</fullName>
    </submittedName>
</protein>
<keyword evidence="2" id="KW-1185">Reference proteome</keyword>
<dbReference type="Proteomes" id="UP000054279">
    <property type="component" value="Unassembled WGS sequence"/>
</dbReference>
<evidence type="ECO:0000313" key="1">
    <source>
        <dbReference type="EMBL" id="KIJ38069.1"/>
    </source>
</evidence>
<organism evidence="1 2">
    <name type="scientific">Sphaerobolus stellatus (strain SS14)</name>
    <dbReference type="NCBI Taxonomy" id="990650"/>
    <lineage>
        <taxon>Eukaryota</taxon>
        <taxon>Fungi</taxon>
        <taxon>Dikarya</taxon>
        <taxon>Basidiomycota</taxon>
        <taxon>Agaricomycotina</taxon>
        <taxon>Agaricomycetes</taxon>
        <taxon>Phallomycetidae</taxon>
        <taxon>Geastrales</taxon>
        <taxon>Sphaerobolaceae</taxon>
        <taxon>Sphaerobolus</taxon>
    </lineage>
</organism>
<accession>A0A0C9UT65</accession>
<gene>
    <name evidence="1" type="ORF">M422DRAFT_259217</name>
</gene>
<dbReference type="HOGENOM" id="CLU_1620140_0_0_1"/>